<dbReference type="PROSITE" id="PS50863">
    <property type="entry name" value="B3"/>
    <property type="match status" value="2"/>
</dbReference>
<dbReference type="OrthoDB" id="1666376at2759"/>
<keyword evidence="5" id="KW-0539">Nucleus</keyword>
<organism evidence="8 9">
    <name type="scientific">Asparagus officinalis</name>
    <name type="common">Garden asparagus</name>
    <dbReference type="NCBI Taxonomy" id="4686"/>
    <lineage>
        <taxon>Eukaryota</taxon>
        <taxon>Viridiplantae</taxon>
        <taxon>Streptophyta</taxon>
        <taxon>Embryophyta</taxon>
        <taxon>Tracheophyta</taxon>
        <taxon>Spermatophyta</taxon>
        <taxon>Magnoliopsida</taxon>
        <taxon>Liliopsida</taxon>
        <taxon>Asparagales</taxon>
        <taxon>Asparagaceae</taxon>
        <taxon>Asparagoideae</taxon>
        <taxon>Asparagus</taxon>
    </lineage>
</organism>
<dbReference type="CDD" id="cd10017">
    <property type="entry name" value="B3_DNA"/>
    <property type="match status" value="2"/>
</dbReference>
<comment type="subcellular location">
    <subcellularLocation>
        <location evidence="1">Nucleus</location>
    </subcellularLocation>
</comment>
<dbReference type="Gramene" id="ONK80434">
    <property type="protein sequence ID" value="ONK80434"/>
    <property type="gene ID" value="A4U43_C01F17680"/>
</dbReference>
<evidence type="ECO:0000256" key="6">
    <source>
        <dbReference type="SAM" id="MobiDB-lite"/>
    </source>
</evidence>
<dbReference type="AlphaFoldDB" id="A0A5P1FQY7"/>
<evidence type="ECO:0000256" key="3">
    <source>
        <dbReference type="ARBA" id="ARBA00023125"/>
    </source>
</evidence>
<keyword evidence="4" id="KW-0804">Transcription</keyword>
<evidence type="ECO:0000259" key="7">
    <source>
        <dbReference type="PROSITE" id="PS50863"/>
    </source>
</evidence>
<dbReference type="PANTHER" id="PTHR31391">
    <property type="entry name" value="B3 DOMAIN-CONTAINING PROTEIN OS11G0197600-RELATED"/>
    <property type="match status" value="1"/>
</dbReference>
<feature type="domain" description="TF-B3" evidence="7">
    <location>
        <begin position="45"/>
        <end position="138"/>
    </location>
</feature>
<dbReference type="GO" id="GO:0003677">
    <property type="term" value="F:DNA binding"/>
    <property type="evidence" value="ECO:0007669"/>
    <property type="project" value="UniProtKB-KW"/>
</dbReference>
<feature type="domain" description="TF-B3" evidence="7">
    <location>
        <begin position="255"/>
        <end position="352"/>
    </location>
</feature>
<keyword evidence="3" id="KW-0238">DNA-binding</keyword>
<dbReference type="InterPro" id="IPR003340">
    <property type="entry name" value="B3_DNA-bd"/>
</dbReference>
<sequence length="361" mass="41296">MGFTGIARAFGFLSAFGIGANMKNNCEVCKQWHEHVYWEHKSSKMLRFCVTMVGDFSRQMIIPEKFMSRFRETLSEVISLKGPSGKIWQVGRVKRAGRHFLQCGWKAFAEAHSLEDNDILIFKYEGDSCFSVLIFDSNNCERESTYFAENDHSVEQVDKEDSSQKTLEPSAEADDDDFDCSFTSSPNCQRGDPSCSRRETKKRKDIPSPKQEQFGASLHGNCSENRNPARRAATREERRAAVEQANTFETNSPSFLTVMKSYNVGSQFQLLMPPDFAMEFLPRENQEIILRIPGMKKEWKVNYCVTETSSRIIGRWRNFVRDNSLDEGDACVFELLKDRKRIAMKVHIFRAANRGASSLSA</sequence>
<proteinExistence type="predicted"/>
<keyword evidence="9" id="KW-1185">Reference proteome</keyword>
<dbReference type="EMBL" id="CM007381">
    <property type="protein sequence ID" value="ONK80434.1"/>
    <property type="molecule type" value="Genomic_DNA"/>
</dbReference>
<dbReference type="Gene3D" id="2.40.330.10">
    <property type="entry name" value="DNA-binding pseudobarrel domain"/>
    <property type="match status" value="2"/>
</dbReference>
<evidence type="ECO:0000313" key="9">
    <source>
        <dbReference type="Proteomes" id="UP000243459"/>
    </source>
</evidence>
<evidence type="ECO:0000256" key="5">
    <source>
        <dbReference type="ARBA" id="ARBA00023242"/>
    </source>
</evidence>
<dbReference type="InterPro" id="IPR044837">
    <property type="entry name" value="REM16-like"/>
</dbReference>
<reference evidence="9" key="1">
    <citation type="journal article" date="2017" name="Nat. Commun.">
        <title>The asparagus genome sheds light on the origin and evolution of a young Y chromosome.</title>
        <authorList>
            <person name="Harkess A."/>
            <person name="Zhou J."/>
            <person name="Xu C."/>
            <person name="Bowers J.E."/>
            <person name="Van der Hulst R."/>
            <person name="Ayyampalayam S."/>
            <person name="Mercati F."/>
            <person name="Riccardi P."/>
            <person name="McKain M.R."/>
            <person name="Kakrana A."/>
            <person name="Tang H."/>
            <person name="Ray J."/>
            <person name="Groenendijk J."/>
            <person name="Arikit S."/>
            <person name="Mathioni S.M."/>
            <person name="Nakano M."/>
            <person name="Shan H."/>
            <person name="Telgmann-Rauber A."/>
            <person name="Kanno A."/>
            <person name="Yue Z."/>
            <person name="Chen H."/>
            <person name="Li W."/>
            <person name="Chen Y."/>
            <person name="Xu X."/>
            <person name="Zhang Y."/>
            <person name="Luo S."/>
            <person name="Chen H."/>
            <person name="Gao J."/>
            <person name="Mao Z."/>
            <person name="Pires J.C."/>
            <person name="Luo M."/>
            <person name="Kudrna D."/>
            <person name="Wing R.A."/>
            <person name="Meyers B.C."/>
            <person name="Yi K."/>
            <person name="Kong H."/>
            <person name="Lavrijsen P."/>
            <person name="Sunseri F."/>
            <person name="Falavigna A."/>
            <person name="Ye Y."/>
            <person name="Leebens-Mack J.H."/>
            <person name="Chen G."/>
        </authorList>
    </citation>
    <scope>NUCLEOTIDE SEQUENCE [LARGE SCALE GENOMIC DNA]</scope>
    <source>
        <strain evidence="9">cv. DH0086</strain>
    </source>
</reference>
<dbReference type="SUPFAM" id="SSF101936">
    <property type="entry name" value="DNA-binding pseudobarrel domain"/>
    <property type="match status" value="2"/>
</dbReference>
<dbReference type="Proteomes" id="UP000243459">
    <property type="component" value="Chromosome 1"/>
</dbReference>
<dbReference type="SMART" id="SM01019">
    <property type="entry name" value="B3"/>
    <property type="match status" value="2"/>
</dbReference>
<dbReference type="PANTHER" id="PTHR31391:SF70">
    <property type="entry name" value="B3 DOMAIN-CONTAINING PROTEIN OS03G0622200"/>
    <property type="match status" value="1"/>
</dbReference>
<evidence type="ECO:0000256" key="1">
    <source>
        <dbReference type="ARBA" id="ARBA00004123"/>
    </source>
</evidence>
<evidence type="ECO:0000256" key="4">
    <source>
        <dbReference type="ARBA" id="ARBA00023163"/>
    </source>
</evidence>
<keyword evidence="2" id="KW-0805">Transcription regulation</keyword>
<evidence type="ECO:0000256" key="2">
    <source>
        <dbReference type="ARBA" id="ARBA00023015"/>
    </source>
</evidence>
<dbReference type="InterPro" id="IPR015300">
    <property type="entry name" value="DNA-bd_pseudobarrel_sf"/>
</dbReference>
<dbReference type="Pfam" id="PF02362">
    <property type="entry name" value="B3"/>
    <property type="match status" value="2"/>
</dbReference>
<gene>
    <name evidence="8" type="ORF">A4U43_C01F17680</name>
</gene>
<dbReference type="OMA" id="VVMRPSH"/>
<evidence type="ECO:0000313" key="8">
    <source>
        <dbReference type="EMBL" id="ONK80434.1"/>
    </source>
</evidence>
<accession>A0A5P1FQY7</accession>
<dbReference type="GO" id="GO:0005634">
    <property type="term" value="C:nucleus"/>
    <property type="evidence" value="ECO:0007669"/>
    <property type="project" value="UniProtKB-SubCell"/>
</dbReference>
<feature type="region of interest" description="Disordered" evidence="6">
    <location>
        <begin position="151"/>
        <end position="235"/>
    </location>
</feature>
<feature type="compositionally biased region" description="Basic and acidic residues" evidence="6">
    <location>
        <begin position="151"/>
        <end position="163"/>
    </location>
</feature>
<name>A0A5P1FQY7_ASPOF</name>
<protein>
    <recommendedName>
        <fullName evidence="7">TF-B3 domain-containing protein</fullName>
    </recommendedName>
</protein>